<feature type="compositionally biased region" description="Pro residues" evidence="3">
    <location>
        <begin position="174"/>
        <end position="191"/>
    </location>
</feature>
<comment type="similarity">
    <text evidence="2">Belongs to the MTB12 family.</text>
</comment>
<dbReference type="Pfam" id="PF26580">
    <property type="entry name" value="Mtb12_C"/>
    <property type="match status" value="1"/>
</dbReference>
<dbReference type="RefSeq" id="WP_139831078.1">
    <property type="nucleotide sequence ID" value="NZ_LQPK01000024.1"/>
</dbReference>
<keyword evidence="1 4" id="KW-0732">Signal</keyword>
<feature type="chain" id="PRO_5045893754" description="Low molecular weight antigen MTB12-like C-terminal domain-containing protein" evidence="4">
    <location>
        <begin position="27"/>
        <end position="191"/>
    </location>
</feature>
<organism evidence="6 7">
    <name type="scientific">Mycobacterium paraense</name>
    <dbReference type="NCBI Taxonomy" id="767916"/>
    <lineage>
        <taxon>Bacteria</taxon>
        <taxon>Bacillati</taxon>
        <taxon>Actinomycetota</taxon>
        <taxon>Actinomycetes</taxon>
        <taxon>Mycobacteriales</taxon>
        <taxon>Mycobacteriaceae</taxon>
        <taxon>Mycobacterium</taxon>
        <taxon>Mycobacterium simiae complex</taxon>
    </lineage>
</organism>
<evidence type="ECO:0000256" key="2">
    <source>
        <dbReference type="ARBA" id="ARBA00093774"/>
    </source>
</evidence>
<name>A0ABX3VHW3_9MYCO</name>
<feature type="domain" description="Low molecular weight antigen MTB12-like C-terminal" evidence="5">
    <location>
        <begin position="54"/>
        <end position="170"/>
    </location>
</feature>
<feature type="non-terminal residue" evidence="6">
    <location>
        <position position="191"/>
    </location>
</feature>
<dbReference type="InterPro" id="IPR058644">
    <property type="entry name" value="Mtb12-like_C"/>
</dbReference>
<evidence type="ECO:0000256" key="3">
    <source>
        <dbReference type="SAM" id="MobiDB-lite"/>
    </source>
</evidence>
<evidence type="ECO:0000256" key="1">
    <source>
        <dbReference type="ARBA" id="ARBA00022729"/>
    </source>
</evidence>
<protein>
    <recommendedName>
        <fullName evidence="5">Low molecular weight antigen MTB12-like C-terminal domain-containing protein</fullName>
    </recommendedName>
</protein>
<reference evidence="6 7" key="1">
    <citation type="journal article" date="2015" name="Emerg. Microbes Infect.">
        <title>Characterization of 17 strains belonging to the Mycobacterium simiae complex and description of Mycobacterium paraense sp. nov.</title>
        <authorList>
            <person name="Fusco da Costa A.R."/>
            <person name="Fedrizzi T."/>
            <person name="Lopes M.L."/>
            <person name="Pecorari M."/>
            <person name="Oliveira da Costa W.L."/>
            <person name="Giacobazzi E."/>
            <person name="da Costa Bahia J.R."/>
            <person name="De Sanctis V."/>
            <person name="Batista Lima K.V."/>
            <person name="Bertorelli R."/>
            <person name="Grottola A."/>
            <person name="Fabio A."/>
            <person name="Mariottini A."/>
            <person name="Ferretti P."/>
            <person name="Di Leva F."/>
            <person name="Fregni Serpini G."/>
            <person name="Tagliazucchi S."/>
            <person name="Rumpianesi F."/>
            <person name="Jousson O."/>
            <person name="Segata N."/>
            <person name="Tortoli E."/>
        </authorList>
    </citation>
    <scope>NUCLEOTIDE SEQUENCE [LARGE SCALE GENOMIC DNA]</scope>
    <source>
        <strain evidence="6 7">FI-07156</strain>
    </source>
</reference>
<feature type="signal peptide" evidence="4">
    <location>
        <begin position="1"/>
        <end position="26"/>
    </location>
</feature>
<evidence type="ECO:0000313" key="7">
    <source>
        <dbReference type="Proteomes" id="UP000193801"/>
    </source>
</evidence>
<dbReference type="EMBL" id="LQPK01000024">
    <property type="protein sequence ID" value="ORW28752.1"/>
    <property type="molecule type" value="Genomic_DNA"/>
</dbReference>
<evidence type="ECO:0000259" key="5">
    <source>
        <dbReference type="Pfam" id="PF26580"/>
    </source>
</evidence>
<dbReference type="Proteomes" id="UP000193801">
    <property type="component" value="Unassembled WGS sequence"/>
</dbReference>
<accession>A0ABX3VHW3</accession>
<evidence type="ECO:0000313" key="6">
    <source>
        <dbReference type="EMBL" id="ORW28752.1"/>
    </source>
</evidence>
<comment type="caution">
    <text evidence="6">The sequence shown here is derived from an EMBL/GenBank/DDBJ whole genome shotgun (WGS) entry which is preliminary data.</text>
</comment>
<sequence>MQQGLSVALSAAAAVAAIGLAGCSHAGPKVVSSPSSRGPATSTPLIVAPPPTAPLPAADALVDVLNRLADPNVPGGNKVDLVEGATAESAATLDNFTNALRDNGYLPMTFAATDLAWSDKNPSHVRATVTVNTAQANNGKFTFPMEFTPFQGGWQLSRRTAEMLLALGNSAGGPTPPANPGPGPGPAPAPA</sequence>
<keyword evidence="7" id="KW-1185">Reference proteome</keyword>
<gene>
    <name evidence="6" type="ORF">AWB91_25935</name>
</gene>
<feature type="region of interest" description="Disordered" evidence="3">
    <location>
        <begin position="167"/>
        <end position="191"/>
    </location>
</feature>
<proteinExistence type="inferred from homology"/>
<evidence type="ECO:0000256" key="4">
    <source>
        <dbReference type="SAM" id="SignalP"/>
    </source>
</evidence>